<keyword evidence="2" id="KW-0812">Transmembrane</keyword>
<evidence type="ECO:0000313" key="3">
    <source>
        <dbReference type="EMBL" id="CDH46371.1"/>
    </source>
</evidence>
<protein>
    <submittedName>
        <fullName evidence="3">Uncharacterized protein</fullName>
    </submittedName>
</protein>
<evidence type="ECO:0000256" key="1">
    <source>
        <dbReference type="SAM" id="MobiDB-lite"/>
    </source>
</evidence>
<feature type="region of interest" description="Disordered" evidence="1">
    <location>
        <begin position="79"/>
        <end position="102"/>
    </location>
</feature>
<dbReference type="OrthoDB" id="9940291at2"/>
<feature type="compositionally biased region" description="Pro residues" evidence="1">
    <location>
        <begin position="90"/>
        <end position="102"/>
    </location>
</feature>
<reference evidence="3 4" key="1">
    <citation type="journal article" date="2014" name="ISME J.">
        <title>Candidatus Competibacter-lineage genomes retrieved from metagenomes reveal functional metabolic diversity.</title>
        <authorList>
            <person name="McIlroy S.J."/>
            <person name="Albertsen M."/>
            <person name="Andresen E.K."/>
            <person name="Saunders A.M."/>
            <person name="Kristiansen R."/>
            <person name="Stokholm-Bjerregaard M."/>
            <person name="Nielsen K.L."/>
            <person name="Nielsen P.H."/>
        </authorList>
    </citation>
    <scope>NUCLEOTIDE SEQUENCE [LARGE SCALE GENOMIC DNA]</scope>
    <source>
        <strain evidence="3 4">Run_B_J11</strain>
    </source>
</reference>
<organism evidence="3 4">
    <name type="scientific">Candidatus Contendobacter odensis Run_B_J11</name>
    <dbReference type="NCBI Taxonomy" id="1400861"/>
    <lineage>
        <taxon>Bacteria</taxon>
        <taxon>Pseudomonadati</taxon>
        <taxon>Pseudomonadota</taxon>
        <taxon>Gammaproteobacteria</taxon>
        <taxon>Candidatus Competibacteraceae</taxon>
        <taxon>Candidatus Contendibacter</taxon>
    </lineage>
</organism>
<feature type="transmembrane region" description="Helical" evidence="2">
    <location>
        <begin position="20"/>
        <end position="52"/>
    </location>
</feature>
<keyword evidence="4" id="KW-1185">Reference proteome</keyword>
<proteinExistence type="predicted"/>
<gene>
    <name evidence="3" type="ORF">BN874_450009</name>
</gene>
<dbReference type="EMBL" id="CBTK010000260">
    <property type="protein sequence ID" value="CDH46371.1"/>
    <property type="molecule type" value="Genomic_DNA"/>
</dbReference>
<accession>A0A7U7J3P1</accession>
<keyword evidence="2" id="KW-1133">Transmembrane helix</keyword>
<evidence type="ECO:0000256" key="2">
    <source>
        <dbReference type="SAM" id="Phobius"/>
    </source>
</evidence>
<dbReference type="AlphaFoldDB" id="A0A7U7J3P1"/>
<dbReference type="Proteomes" id="UP000019184">
    <property type="component" value="Unassembled WGS sequence"/>
</dbReference>
<dbReference type="RefSeq" id="WP_034435054.1">
    <property type="nucleotide sequence ID" value="NZ_CBTK010000260.1"/>
</dbReference>
<name>A0A7U7J3P1_9GAMM</name>
<comment type="caution">
    <text evidence="3">The sequence shown here is derived from an EMBL/GenBank/DDBJ whole genome shotgun (WGS) entry which is preliminary data.</text>
</comment>
<evidence type="ECO:0000313" key="4">
    <source>
        <dbReference type="Proteomes" id="UP000019184"/>
    </source>
</evidence>
<keyword evidence="2" id="KW-0472">Membrane</keyword>
<sequence>MKLLSLPQPSWLNRLGLALTSVLAIAAGFILASLLFTVLLIAGLAVGGWLWWQFRRLGQSARAAAPNVIEGEYTIESAHPLLENEGTPNRKPPISPLPRHPA</sequence>